<dbReference type="AlphaFoldDB" id="A0A183J7D0"/>
<organism evidence="3">
    <name type="scientific">Soboliphyme baturini</name>
    <dbReference type="NCBI Taxonomy" id="241478"/>
    <lineage>
        <taxon>Eukaryota</taxon>
        <taxon>Metazoa</taxon>
        <taxon>Ecdysozoa</taxon>
        <taxon>Nematoda</taxon>
        <taxon>Enoplea</taxon>
        <taxon>Dorylaimia</taxon>
        <taxon>Dioctophymatida</taxon>
        <taxon>Dioctophymatoidea</taxon>
        <taxon>Soboliphymatidae</taxon>
        <taxon>Soboliphyme</taxon>
    </lineage>
</organism>
<accession>A0A183J7D0</accession>
<evidence type="ECO:0000313" key="3">
    <source>
        <dbReference type="WBParaSite" id="SBAD_0001217001-mRNA-1"/>
    </source>
</evidence>
<keyword evidence="2" id="KW-1185">Reference proteome</keyword>
<dbReference type="WBParaSite" id="SBAD_0001217001-mRNA-1">
    <property type="protein sequence ID" value="SBAD_0001217001-mRNA-1"/>
    <property type="gene ID" value="SBAD_0001217001"/>
</dbReference>
<evidence type="ECO:0000313" key="2">
    <source>
        <dbReference type="Proteomes" id="UP000270296"/>
    </source>
</evidence>
<dbReference type="Proteomes" id="UP000270296">
    <property type="component" value="Unassembled WGS sequence"/>
</dbReference>
<name>A0A183J7D0_9BILA</name>
<proteinExistence type="predicted"/>
<reference evidence="3" key="1">
    <citation type="submission" date="2016-06" db="UniProtKB">
        <authorList>
            <consortium name="WormBaseParasite"/>
        </authorList>
    </citation>
    <scope>IDENTIFICATION</scope>
</reference>
<sequence>MRLPLIAAQCDSNSGPPGRGRNKIPPMATLLWHLSRTLSTVAYLFFAMFSDAEALSEAFSECATCSVPPCYLRESAA</sequence>
<reference evidence="1 2" key="2">
    <citation type="submission" date="2018-11" db="EMBL/GenBank/DDBJ databases">
        <authorList>
            <consortium name="Pathogen Informatics"/>
        </authorList>
    </citation>
    <scope>NUCLEOTIDE SEQUENCE [LARGE SCALE GENOMIC DNA]</scope>
</reference>
<protein>
    <submittedName>
        <fullName evidence="3">Secreted protein</fullName>
    </submittedName>
</protein>
<dbReference type="EMBL" id="UZAM01016365">
    <property type="protein sequence ID" value="VDP42898.1"/>
    <property type="molecule type" value="Genomic_DNA"/>
</dbReference>
<evidence type="ECO:0000313" key="1">
    <source>
        <dbReference type="EMBL" id="VDP42898.1"/>
    </source>
</evidence>
<gene>
    <name evidence="1" type="ORF">SBAD_LOCUS11778</name>
</gene>